<accession>A0A9P0LC37</accession>
<gene>
    <name evidence="1" type="ORF">ACAOBT_LOCUS21761</name>
</gene>
<reference evidence="1" key="1">
    <citation type="submission" date="2022-03" db="EMBL/GenBank/DDBJ databases">
        <authorList>
            <person name="Sayadi A."/>
        </authorList>
    </citation>
    <scope>NUCLEOTIDE SEQUENCE</scope>
</reference>
<sequence length="126" mass="14946">MNMFDDQVITIDGRWESRKQFQEYGATSRYIKGMEERARFEKTCFSTIEAIYQLQLLISDVRVPFSNEKYHPSQYAEQNYTLSINFQSETTFEASALVKSINSGGLPERRKLILYRRGWCHFDDMF</sequence>
<organism evidence="1 2">
    <name type="scientific">Acanthoscelides obtectus</name>
    <name type="common">Bean weevil</name>
    <name type="synonym">Bruchus obtectus</name>
    <dbReference type="NCBI Taxonomy" id="200917"/>
    <lineage>
        <taxon>Eukaryota</taxon>
        <taxon>Metazoa</taxon>
        <taxon>Ecdysozoa</taxon>
        <taxon>Arthropoda</taxon>
        <taxon>Hexapoda</taxon>
        <taxon>Insecta</taxon>
        <taxon>Pterygota</taxon>
        <taxon>Neoptera</taxon>
        <taxon>Endopterygota</taxon>
        <taxon>Coleoptera</taxon>
        <taxon>Polyphaga</taxon>
        <taxon>Cucujiformia</taxon>
        <taxon>Chrysomeloidea</taxon>
        <taxon>Chrysomelidae</taxon>
        <taxon>Bruchinae</taxon>
        <taxon>Bruchini</taxon>
        <taxon>Acanthoscelides</taxon>
    </lineage>
</organism>
<dbReference type="OrthoDB" id="6783928at2759"/>
<dbReference type="Proteomes" id="UP001152888">
    <property type="component" value="Unassembled WGS sequence"/>
</dbReference>
<keyword evidence="2" id="KW-1185">Reference proteome</keyword>
<comment type="caution">
    <text evidence="1">The sequence shown here is derived from an EMBL/GenBank/DDBJ whole genome shotgun (WGS) entry which is preliminary data.</text>
</comment>
<proteinExistence type="predicted"/>
<evidence type="ECO:0000313" key="2">
    <source>
        <dbReference type="Proteomes" id="UP001152888"/>
    </source>
</evidence>
<name>A0A9P0LC37_ACAOB</name>
<dbReference type="AlphaFoldDB" id="A0A9P0LC37"/>
<dbReference type="EMBL" id="CAKOFQ010007186">
    <property type="protein sequence ID" value="CAH1993825.1"/>
    <property type="molecule type" value="Genomic_DNA"/>
</dbReference>
<evidence type="ECO:0000313" key="1">
    <source>
        <dbReference type="EMBL" id="CAH1993825.1"/>
    </source>
</evidence>
<protein>
    <submittedName>
        <fullName evidence="1">Uncharacterized protein</fullName>
    </submittedName>
</protein>